<dbReference type="OMA" id="RYQLGCW"/>
<evidence type="ECO:0000256" key="1">
    <source>
        <dbReference type="SAM" id="SignalP"/>
    </source>
</evidence>
<proteinExistence type="predicted"/>
<dbReference type="PANTHER" id="PTHR31451">
    <property type="match status" value="1"/>
</dbReference>
<protein>
    <submittedName>
        <fullName evidence="2">Beta-1,3-mannanase</fullName>
    </submittedName>
</protein>
<gene>
    <name evidence="2" type="ORF">ACA1_115700</name>
</gene>
<dbReference type="SUPFAM" id="SSF51445">
    <property type="entry name" value="(Trans)glycosidases"/>
    <property type="match status" value="1"/>
</dbReference>
<dbReference type="GO" id="GO:0005576">
    <property type="term" value="C:extracellular region"/>
    <property type="evidence" value="ECO:0007669"/>
    <property type="project" value="UniProtKB-SubCell"/>
</dbReference>
<feature type="chain" id="PRO_5003990728" evidence="1">
    <location>
        <begin position="25"/>
        <end position="397"/>
    </location>
</feature>
<organism evidence="2 3">
    <name type="scientific">Acanthamoeba castellanii (strain ATCC 30010 / Neff)</name>
    <dbReference type="NCBI Taxonomy" id="1257118"/>
    <lineage>
        <taxon>Eukaryota</taxon>
        <taxon>Amoebozoa</taxon>
        <taxon>Discosea</taxon>
        <taxon>Longamoebia</taxon>
        <taxon>Centramoebida</taxon>
        <taxon>Acanthamoebidae</taxon>
        <taxon>Acanthamoeba</taxon>
    </lineage>
</organism>
<evidence type="ECO:0000313" key="2">
    <source>
        <dbReference type="EMBL" id="ELR20130.1"/>
    </source>
</evidence>
<dbReference type="AlphaFoldDB" id="L8H4P6"/>
<dbReference type="RefSeq" id="XP_004342240.1">
    <property type="nucleotide sequence ID" value="XM_004342191.1"/>
</dbReference>
<dbReference type="Gene3D" id="3.20.20.80">
    <property type="entry name" value="Glycosidases"/>
    <property type="match status" value="1"/>
</dbReference>
<accession>L8H4P6</accession>
<dbReference type="InterPro" id="IPR017853">
    <property type="entry name" value="GH"/>
</dbReference>
<evidence type="ECO:0000313" key="3">
    <source>
        <dbReference type="Proteomes" id="UP000011083"/>
    </source>
</evidence>
<keyword evidence="1" id="KW-0732">Signal</keyword>
<dbReference type="EMBL" id="KB007926">
    <property type="protein sequence ID" value="ELR20130.1"/>
    <property type="molecule type" value="Genomic_DNA"/>
</dbReference>
<dbReference type="InterPro" id="IPR045053">
    <property type="entry name" value="MAN-like"/>
</dbReference>
<keyword evidence="3" id="KW-1185">Reference proteome</keyword>
<name>L8H4P6_ACACF</name>
<dbReference type="KEGG" id="acan:ACA1_115700"/>
<feature type="signal peptide" evidence="1">
    <location>
        <begin position="1"/>
        <end position="24"/>
    </location>
</feature>
<dbReference type="PANTHER" id="PTHR31451:SF39">
    <property type="entry name" value="MANNAN ENDO-1,4-BETA-MANNOSIDASE 1"/>
    <property type="match status" value="1"/>
</dbReference>
<dbReference type="GO" id="GO:0016985">
    <property type="term" value="F:mannan endo-1,4-beta-mannosidase activity"/>
    <property type="evidence" value="ECO:0007669"/>
    <property type="project" value="UniProtKB-EC"/>
</dbReference>
<reference evidence="2 3" key="1">
    <citation type="journal article" date="2013" name="Genome Biol.">
        <title>Genome of Acanthamoeba castellanii highlights extensive lateral gene transfer and early evolution of tyrosine kinase signaling.</title>
        <authorList>
            <person name="Clarke M."/>
            <person name="Lohan A.J."/>
            <person name="Liu B."/>
            <person name="Lagkouvardos I."/>
            <person name="Roy S."/>
            <person name="Zafar N."/>
            <person name="Bertelli C."/>
            <person name="Schilde C."/>
            <person name="Kianianmomeni A."/>
            <person name="Burglin T.R."/>
            <person name="Frech C."/>
            <person name="Turcotte B."/>
            <person name="Kopec K.O."/>
            <person name="Synnott J.M."/>
            <person name="Choo C."/>
            <person name="Paponov I."/>
            <person name="Finkler A."/>
            <person name="Soon Heng Tan C."/>
            <person name="Hutchins A.P."/>
            <person name="Weinmeier T."/>
            <person name="Rattei T."/>
            <person name="Chu J.S."/>
            <person name="Gimenez G."/>
            <person name="Irimia M."/>
            <person name="Rigden D.J."/>
            <person name="Fitzpatrick D.A."/>
            <person name="Lorenzo-Morales J."/>
            <person name="Bateman A."/>
            <person name="Chiu C.H."/>
            <person name="Tang P."/>
            <person name="Hegemann P."/>
            <person name="Fromm H."/>
            <person name="Raoult D."/>
            <person name="Greub G."/>
            <person name="Miranda-Saavedra D."/>
            <person name="Chen N."/>
            <person name="Nash P."/>
            <person name="Ginger M.L."/>
            <person name="Horn M."/>
            <person name="Schaap P."/>
            <person name="Caler L."/>
            <person name="Loftus B."/>
        </authorList>
    </citation>
    <scope>NUCLEOTIDE SEQUENCE [LARGE SCALE GENOMIC DNA]</scope>
    <source>
        <strain evidence="2 3">Neff</strain>
    </source>
</reference>
<dbReference type="GeneID" id="14920974"/>
<sequence length="397" mass="43496">MRVSSSLAVAGASALLLVLTLVLSQPTVGVEASNSFSGANSYFLWSLSDSDRKAHLSALSAAGVNVVRVFVVHVDAGNKGSSAQGTPDLEEWQVGNYQDTILDRIDLLMKEARDYGVKLNLVFHDRYSLGVWQKDGYFYKYGSAEEFYTNPNAQADFDRRLQHILDHKNPYFNSRPWRDLGEVVWAFAIQNEARGHMPDFHAPWTWHCGRAKLIRPLINQTIYVTTGGGADWADSYQDGNFACAEIDVIGVHNYDQSQSEVEYQLSAGVAKALSYKKRIIYEEFGATGAQQASVIGSQADAANRLGVPFWPWEFVKCSGGDYEYYVGSAAWSVHQAKAAAARNANSPFNWSGGGGGGGKKGDWQFCSASDQCADGCCSKQYSNDGRYKCTPGGTQCI</sequence>
<dbReference type="VEuPathDB" id="AmoebaDB:ACA1_115700"/>
<dbReference type="OrthoDB" id="428177at2759"/>
<dbReference type="Proteomes" id="UP000011083">
    <property type="component" value="Unassembled WGS sequence"/>
</dbReference>